<dbReference type="EMBL" id="JYDR01000038">
    <property type="protein sequence ID" value="KRY73035.1"/>
    <property type="molecule type" value="Genomic_DNA"/>
</dbReference>
<dbReference type="Proteomes" id="UP000054826">
    <property type="component" value="Unassembled WGS sequence"/>
</dbReference>
<evidence type="ECO:0000313" key="7">
    <source>
        <dbReference type="Proteomes" id="UP000054826"/>
    </source>
</evidence>
<comment type="caution">
    <text evidence="4">The sequence shown here is derived from an EMBL/GenBank/DDBJ whole genome shotgun (WGS) entry which is preliminary data.</text>
</comment>
<feature type="region of interest" description="Disordered" evidence="1">
    <location>
        <begin position="1"/>
        <end position="37"/>
    </location>
</feature>
<evidence type="ECO:0000313" key="4">
    <source>
        <dbReference type="EMBL" id="KRZ38052.1"/>
    </source>
</evidence>
<dbReference type="EMBL" id="JYDV01000050">
    <property type="protein sequence ID" value="KRZ38052.1"/>
    <property type="molecule type" value="Genomic_DNA"/>
</dbReference>
<gene>
    <name evidence="2" type="ORF">T4A_11417</name>
    <name evidence="4" type="ORF">T4C_12789</name>
    <name evidence="5" type="ORF">T4C_2076</name>
    <name evidence="3" type="ORF">T4C_4118</name>
</gene>
<sequence length="108" mass="11623">MVQSRREKDSRGLRLAVNPNSTSETLHTKHETKEKKCDGTMEHSIVTSNRKCGNAIPVKQCSYVHLTRRVVEEVAGGYTALNKLAINNTALNKLAQGGGGGGGRVYGA</sequence>
<dbReference type="AlphaFoldDB" id="A0A0V1JSY5"/>
<evidence type="ECO:0000313" key="5">
    <source>
        <dbReference type="EMBL" id="KRZ38106.1"/>
    </source>
</evidence>
<dbReference type="EMBL" id="JYDV01000258">
    <property type="protein sequence ID" value="KRZ23475.1"/>
    <property type="molecule type" value="Genomic_DNA"/>
</dbReference>
<name>A0A0V1JSY5_TRIPS</name>
<feature type="compositionally biased region" description="Basic and acidic residues" evidence="1">
    <location>
        <begin position="1"/>
        <end position="12"/>
    </location>
</feature>
<evidence type="ECO:0000256" key="1">
    <source>
        <dbReference type="SAM" id="MobiDB-lite"/>
    </source>
</evidence>
<evidence type="ECO:0000313" key="6">
    <source>
        <dbReference type="Proteomes" id="UP000054632"/>
    </source>
</evidence>
<evidence type="ECO:0000313" key="2">
    <source>
        <dbReference type="EMBL" id="KRY73035.1"/>
    </source>
</evidence>
<proteinExistence type="predicted"/>
<dbReference type="EMBL" id="JYDV01000050">
    <property type="protein sequence ID" value="KRZ38106.1"/>
    <property type="molecule type" value="Genomic_DNA"/>
</dbReference>
<accession>A0A0V1JSY5</accession>
<organism evidence="4 7">
    <name type="scientific">Trichinella pseudospiralis</name>
    <name type="common">Parasitic roundworm</name>
    <dbReference type="NCBI Taxonomy" id="6337"/>
    <lineage>
        <taxon>Eukaryota</taxon>
        <taxon>Metazoa</taxon>
        <taxon>Ecdysozoa</taxon>
        <taxon>Nematoda</taxon>
        <taxon>Enoplea</taxon>
        <taxon>Dorylaimia</taxon>
        <taxon>Trichinellida</taxon>
        <taxon>Trichinellidae</taxon>
        <taxon>Trichinella</taxon>
    </lineage>
</organism>
<protein>
    <submittedName>
        <fullName evidence="4">Uncharacterized protein</fullName>
    </submittedName>
</protein>
<feature type="compositionally biased region" description="Basic and acidic residues" evidence="1">
    <location>
        <begin position="26"/>
        <end position="37"/>
    </location>
</feature>
<evidence type="ECO:0000313" key="3">
    <source>
        <dbReference type="EMBL" id="KRZ23475.1"/>
    </source>
</evidence>
<reference evidence="6 7" key="1">
    <citation type="submission" date="2015-01" db="EMBL/GenBank/DDBJ databases">
        <title>Evolution of Trichinella species and genotypes.</title>
        <authorList>
            <person name="Korhonen P.K."/>
            <person name="Edoardo P."/>
            <person name="Giuseppe L.R."/>
            <person name="Gasser R.B."/>
        </authorList>
    </citation>
    <scope>NUCLEOTIDE SEQUENCE [LARGE SCALE GENOMIC DNA]</scope>
    <source>
        <strain evidence="2">ISS13</strain>
        <strain evidence="4">ISS176</strain>
    </source>
</reference>
<dbReference type="Proteomes" id="UP000054632">
    <property type="component" value="Unassembled WGS sequence"/>
</dbReference>